<keyword evidence="3" id="KW-1185">Reference proteome</keyword>
<evidence type="ECO:0000256" key="1">
    <source>
        <dbReference type="SAM" id="MobiDB-lite"/>
    </source>
</evidence>
<accession>A0A6G8PS29</accession>
<proteinExistence type="predicted"/>
<protein>
    <submittedName>
        <fullName evidence="2">DUF3618 domain-containing protein</fullName>
    </submittedName>
</protein>
<dbReference type="EMBL" id="CP045121">
    <property type="protein sequence ID" value="QIN77240.1"/>
    <property type="molecule type" value="Genomic_DNA"/>
</dbReference>
<sequence>MTQKPPERIEREMFEIRSQMEPDAQDLAKHVQPQVIAEQVKGTIRQRIQDAVERVKANLRARGQELVDSGKRQANLARKVGETRETAPLTDAVRSDPRPMVLLAVVLTLLLLMARKVTGVAATGTERPLPQHAHFQPVGGAAGDMTLAALLHAGAPSKGSRGSSASSVSPSSYGRSPPR</sequence>
<name>A0A6G8PS29_9ACTN</name>
<dbReference type="Pfam" id="PF12277">
    <property type="entry name" value="DUF3618"/>
    <property type="match status" value="1"/>
</dbReference>
<gene>
    <name evidence="2" type="ORF">GBA65_00475</name>
</gene>
<evidence type="ECO:0000313" key="3">
    <source>
        <dbReference type="Proteomes" id="UP000502706"/>
    </source>
</evidence>
<dbReference type="Proteomes" id="UP000502706">
    <property type="component" value="Chromosome"/>
</dbReference>
<dbReference type="RefSeq" id="WP_166394907.1">
    <property type="nucleotide sequence ID" value="NZ_CP045121.1"/>
</dbReference>
<feature type="compositionally biased region" description="Low complexity" evidence="1">
    <location>
        <begin position="153"/>
        <end position="179"/>
    </location>
</feature>
<reference evidence="2 3" key="1">
    <citation type="submission" date="2019-10" db="EMBL/GenBank/DDBJ databases">
        <title>Rubrobacter sp nov SCSIO 52915 isolated from a deep-sea sediment in the South China Sea.</title>
        <authorList>
            <person name="Chen R.W."/>
        </authorList>
    </citation>
    <scope>NUCLEOTIDE SEQUENCE [LARGE SCALE GENOMIC DNA]</scope>
    <source>
        <strain evidence="2 3">SCSIO 52915</strain>
    </source>
</reference>
<evidence type="ECO:0000313" key="2">
    <source>
        <dbReference type="EMBL" id="QIN77240.1"/>
    </source>
</evidence>
<dbReference type="InterPro" id="IPR022062">
    <property type="entry name" value="DUF3618"/>
</dbReference>
<feature type="region of interest" description="Disordered" evidence="1">
    <location>
        <begin position="152"/>
        <end position="179"/>
    </location>
</feature>
<organism evidence="2 3">
    <name type="scientific">Rubrobacter marinus</name>
    <dbReference type="NCBI Taxonomy" id="2653852"/>
    <lineage>
        <taxon>Bacteria</taxon>
        <taxon>Bacillati</taxon>
        <taxon>Actinomycetota</taxon>
        <taxon>Rubrobacteria</taxon>
        <taxon>Rubrobacterales</taxon>
        <taxon>Rubrobacteraceae</taxon>
        <taxon>Rubrobacter</taxon>
    </lineage>
</organism>
<dbReference type="AlphaFoldDB" id="A0A6G8PS29"/>
<dbReference type="KEGG" id="rmar:GBA65_00475"/>